<evidence type="ECO:0000313" key="2">
    <source>
        <dbReference type="EMBL" id="MBB4934726.1"/>
    </source>
</evidence>
<organism evidence="2 3">
    <name type="scientific">Lipingzhangella halophila</name>
    <dbReference type="NCBI Taxonomy" id="1783352"/>
    <lineage>
        <taxon>Bacteria</taxon>
        <taxon>Bacillati</taxon>
        <taxon>Actinomycetota</taxon>
        <taxon>Actinomycetes</taxon>
        <taxon>Streptosporangiales</taxon>
        <taxon>Nocardiopsidaceae</taxon>
        <taxon>Lipingzhangella</taxon>
    </lineage>
</organism>
<gene>
    <name evidence="2" type="ORF">F4561_005620</name>
</gene>
<dbReference type="AlphaFoldDB" id="A0A7W7W5F1"/>
<dbReference type="Proteomes" id="UP000523007">
    <property type="component" value="Unassembled WGS sequence"/>
</dbReference>
<keyword evidence="1" id="KW-1133">Transmembrane helix</keyword>
<accession>A0A7W7W5F1</accession>
<feature type="transmembrane region" description="Helical" evidence="1">
    <location>
        <begin position="12"/>
        <end position="34"/>
    </location>
</feature>
<sequence length="118" mass="12200">MTSRVPRPLTVARGMLWGMAVLLLMGALASILYIGGAFGAGSASLQALLALACGAYAALLPRAGRVVLGIAVTALVGLVFYQMNRVIAGDPFGVLGLAYGLTVLILLLLPSSRAFIRR</sequence>
<feature type="transmembrane region" description="Helical" evidence="1">
    <location>
        <begin position="95"/>
        <end position="116"/>
    </location>
</feature>
<comment type="caution">
    <text evidence="2">The sequence shown here is derived from an EMBL/GenBank/DDBJ whole genome shotgun (WGS) entry which is preliminary data.</text>
</comment>
<name>A0A7W7W5F1_9ACTN</name>
<feature type="transmembrane region" description="Helical" evidence="1">
    <location>
        <begin position="66"/>
        <end position="83"/>
    </location>
</feature>
<evidence type="ECO:0000313" key="3">
    <source>
        <dbReference type="Proteomes" id="UP000523007"/>
    </source>
</evidence>
<reference evidence="2 3" key="1">
    <citation type="submission" date="2020-08" db="EMBL/GenBank/DDBJ databases">
        <title>Sequencing the genomes of 1000 actinobacteria strains.</title>
        <authorList>
            <person name="Klenk H.-P."/>
        </authorList>
    </citation>
    <scope>NUCLEOTIDE SEQUENCE [LARGE SCALE GENOMIC DNA]</scope>
    <source>
        <strain evidence="2 3">DSM 102030</strain>
    </source>
</reference>
<keyword evidence="3" id="KW-1185">Reference proteome</keyword>
<dbReference type="EMBL" id="JACHJT010000002">
    <property type="protein sequence ID" value="MBB4934726.1"/>
    <property type="molecule type" value="Genomic_DNA"/>
</dbReference>
<dbReference type="RefSeq" id="WP_184584302.1">
    <property type="nucleotide sequence ID" value="NZ_JACHJT010000002.1"/>
</dbReference>
<keyword evidence="1" id="KW-0472">Membrane</keyword>
<protein>
    <submittedName>
        <fullName evidence="2">Uncharacterized protein</fullName>
    </submittedName>
</protein>
<feature type="transmembrane region" description="Helical" evidence="1">
    <location>
        <begin position="40"/>
        <end position="59"/>
    </location>
</feature>
<keyword evidence="1" id="KW-0812">Transmembrane</keyword>
<evidence type="ECO:0000256" key="1">
    <source>
        <dbReference type="SAM" id="Phobius"/>
    </source>
</evidence>
<proteinExistence type="predicted"/>